<dbReference type="HAMAP" id="MF_01077">
    <property type="entry name" value="RimP"/>
    <property type="match status" value="1"/>
</dbReference>
<evidence type="ECO:0000259" key="5">
    <source>
        <dbReference type="Pfam" id="PF17384"/>
    </source>
</evidence>
<accession>A0A073IUE2</accession>
<evidence type="ECO:0000256" key="3">
    <source>
        <dbReference type="HAMAP-Rule" id="MF_01077"/>
    </source>
</evidence>
<evidence type="ECO:0000256" key="2">
    <source>
        <dbReference type="ARBA" id="ARBA00022517"/>
    </source>
</evidence>
<dbReference type="Pfam" id="PF17384">
    <property type="entry name" value="DUF150_C"/>
    <property type="match status" value="1"/>
</dbReference>
<comment type="caution">
    <text evidence="6">The sequence shown here is derived from an EMBL/GenBank/DDBJ whole genome shotgun (WGS) entry which is preliminary data.</text>
</comment>
<comment type="function">
    <text evidence="3">Required for maturation of 30S ribosomal subunits.</text>
</comment>
<dbReference type="InterPro" id="IPR003728">
    <property type="entry name" value="Ribosome_maturation_RimP"/>
</dbReference>
<dbReference type="SUPFAM" id="SSF74942">
    <property type="entry name" value="YhbC-like, C-terminal domain"/>
    <property type="match status" value="1"/>
</dbReference>
<dbReference type="OrthoDB" id="9805006at2"/>
<name>A0A073IUE2_9BACT</name>
<evidence type="ECO:0000313" key="6">
    <source>
        <dbReference type="EMBL" id="KEJ93409.1"/>
    </source>
</evidence>
<dbReference type="AlphaFoldDB" id="A0A073IUE2"/>
<gene>
    <name evidence="3" type="primary">rimP</name>
    <name evidence="6" type="ORF">EH55_08905</name>
</gene>
<organism evidence="6 7">
    <name type="scientific">Synergistes jonesii</name>
    <dbReference type="NCBI Taxonomy" id="2754"/>
    <lineage>
        <taxon>Bacteria</taxon>
        <taxon>Thermotogati</taxon>
        <taxon>Synergistota</taxon>
        <taxon>Synergistia</taxon>
        <taxon>Synergistales</taxon>
        <taxon>Synergistaceae</taxon>
        <taxon>Synergistes</taxon>
    </lineage>
</organism>
<evidence type="ECO:0000313" key="7">
    <source>
        <dbReference type="Proteomes" id="UP000027665"/>
    </source>
</evidence>
<comment type="subcellular location">
    <subcellularLocation>
        <location evidence="3">Cytoplasm</location>
    </subcellularLocation>
</comment>
<dbReference type="SUPFAM" id="SSF75420">
    <property type="entry name" value="YhbC-like, N-terminal domain"/>
    <property type="match status" value="1"/>
</dbReference>
<feature type="domain" description="Ribosome maturation factor RimP N-terminal" evidence="4">
    <location>
        <begin position="15"/>
        <end position="85"/>
    </location>
</feature>
<dbReference type="InterPro" id="IPR028989">
    <property type="entry name" value="RimP_N"/>
</dbReference>
<sequence length="167" mass="18473">MEKGLYDGVKEELRARVEALGYECAGVELVSEAGADILRVYLEMPGGVDTGDCETVSRELSAYLDTIEDKLPEHYLLEISSPGIERSLFNAADYVRFAGKAAKIYLRKRGESAEGILGGITPEDEIMIETSDGQRKIPIGEIKRAHLICAPQKGQKKSFRKIPKKKK</sequence>
<dbReference type="Gene3D" id="3.30.300.70">
    <property type="entry name" value="RimP-like superfamily, N-terminal"/>
    <property type="match status" value="1"/>
</dbReference>
<evidence type="ECO:0000256" key="1">
    <source>
        <dbReference type="ARBA" id="ARBA00022490"/>
    </source>
</evidence>
<reference evidence="6 7" key="1">
    <citation type="submission" date="2014-04" db="EMBL/GenBank/DDBJ databases">
        <title>Draft Genome Sequence of Synergistes jonesii.</title>
        <authorList>
            <person name="Coil D.A."/>
            <person name="Eisen J.A."/>
            <person name="Holland-Moritz H.E."/>
        </authorList>
    </citation>
    <scope>NUCLEOTIDE SEQUENCE [LARGE SCALE GENOMIC DNA]</scope>
    <source>
        <strain evidence="6 7">78-1</strain>
    </source>
</reference>
<dbReference type="GO" id="GO:0000028">
    <property type="term" value="P:ribosomal small subunit assembly"/>
    <property type="evidence" value="ECO:0007669"/>
    <property type="project" value="TreeGrafter"/>
</dbReference>
<dbReference type="GeneID" id="90982589"/>
<dbReference type="GO" id="GO:0005829">
    <property type="term" value="C:cytosol"/>
    <property type="evidence" value="ECO:0007669"/>
    <property type="project" value="TreeGrafter"/>
</dbReference>
<dbReference type="Proteomes" id="UP000027665">
    <property type="component" value="Unassembled WGS sequence"/>
</dbReference>
<comment type="similarity">
    <text evidence="3">Belongs to the RimP family.</text>
</comment>
<dbReference type="InterPro" id="IPR028998">
    <property type="entry name" value="RimP_C"/>
</dbReference>
<dbReference type="CDD" id="cd01734">
    <property type="entry name" value="YlxS_C"/>
    <property type="match status" value="1"/>
</dbReference>
<keyword evidence="7" id="KW-1185">Reference proteome</keyword>
<dbReference type="Pfam" id="PF02576">
    <property type="entry name" value="RimP_N"/>
    <property type="match status" value="1"/>
</dbReference>
<dbReference type="eggNOG" id="COG0779">
    <property type="taxonomic scope" value="Bacteria"/>
</dbReference>
<dbReference type="PANTHER" id="PTHR33867:SF1">
    <property type="entry name" value="RIBOSOME MATURATION FACTOR RIMP"/>
    <property type="match status" value="1"/>
</dbReference>
<dbReference type="InterPro" id="IPR035956">
    <property type="entry name" value="RimP_N_sf"/>
</dbReference>
<keyword evidence="1 3" id="KW-0963">Cytoplasm</keyword>
<protein>
    <recommendedName>
        <fullName evidence="3">Ribosome maturation factor RimP</fullName>
    </recommendedName>
</protein>
<keyword evidence="2 3" id="KW-0690">Ribosome biogenesis</keyword>
<dbReference type="PANTHER" id="PTHR33867">
    <property type="entry name" value="RIBOSOME MATURATION FACTOR RIMP"/>
    <property type="match status" value="1"/>
</dbReference>
<dbReference type="STRING" id="2754.EH55_08905"/>
<dbReference type="InterPro" id="IPR036847">
    <property type="entry name" value="RimP_C_sf"/>
</dbReference>
<dbReference type="RefSeq" id="WP_051682529.1">
    <property type="nucleotide sequence ID" value="NZ_JMKI01000004.1"/>
</dbReference>
<proteinExistence type="inferred from homology"/>
<evidence type="ECO:0000259" key="4">
    <source>
        <dbReference type="Pfam" id="PF02576"/>
    </source>
</evidence>
<feature type="domain" description="Ribosome maturation factor RimP C-terminal" evidence="5">
    <location>
        <begin position="88"/>
        <end position="148"/>
    </location>
</feature>
<dbReference type="GO" id="GO:0006412">
    <property type="term" value="P:translation"/>
    <property type="evidence" value="ECO:0007669"/>
    <property type="project" value="TreeGrafter"/>
</dbReference>
<dbReference type="EMBL" id="JMKI01000004">
    <property type="protein sequence ID" value="KEJ93409.1"/>
    <property type="molecule type" value="Genomic_DNA"/>
</dbReference>